<dbReference type="GeneID" id="30146236"/>
<dbReference type="Proteomes" id="UP000094336">
    <property type="component" value="Unassembled WGS sequence"/>
</dbReference>
<sequence>MFRLARSKASLGLNLRCYSQHPLVAQLFAQPQTAQLSQLSSRLSELGSTEKSSQFYRSLISHPQLVELLDSDEGEFDFFRHLLADIEAHSDAATSLILKNDVVSQFIGRDFSLIYTVKDSLNVSTLAQVLKHNPGRAKSSWDFYLEYQDMVAGSEQAHVKAIYTTLLEKLLGGEAHEQRFLKENNQVYQPSGYDIARCILLVKSGRDLGLELDSTVLCTHILSSGASELVRLVKPSREVTEKLLLSTSTGFPALYQYYLSQEFQPNPQVLMRALTMLVNSANELPSEMSQEIRHVLAQNGITVAAFEDPTLYDSLIERIQTAKLDAGSTPQALEFRLAILKSLGLCKRDFRRALDIFTSNYIIRELYHIDTVQSLVVKLCCLQALTTSQLVFLQVAQSFQNVVEGMKISDLQALIVTHAKFDVEKSLELYNDYIQRVPKKTEGQTLSPAAKITEALITGYLSQFDKEFAYLIHDGAVTNVVNTETERLVLKDLFKRFGKLITEENENDPIALKQIGDRMLEDYVEKLC</sequence>
<dbReference type="AlphaFoldDB" id="A0A1E3QUE9"/>
<reference evidence="2" key="1">
    <citation type="submission" date="2016-05" db="EMBL/GenBank/DDBJ databases">
        <title>Comparative genomics of biotechnologically important yeasts.</title>
        <authorList>
            <consortium name="DOE Joint Genome Institute"/>
            <person name="Riley R."/>
            <person name="Haridas S."/>
            <person name="Wolfe K.H."/>
            <person name="Lopes M.R."/>
            <person name="Hittinger C.T."/>
            <person name="Goker M."/>
            <person name="Salamov A."/>
            <person name="Wisecaver J."/>
            <person name="Long T.M."/>
            <person name="Aerts A.L."/>
            <person name="Barry K."/>
            <person name="Choi C."/>
            <person name="Clum A."/>
            <person name="Coughlan A.Y."/>
            <person name="Deshpande S."/>
            <person name="Douglass A.P."/>
            <person name="Hanson S.J."/>
            <person name="Klenk H.-P."/>
            <person name="Labutti K."/>
            <person name="Lapidus A."/>
            <person name="Lindquist E."/>
            <person name="Lipzen A."/>
            <person name="Meier-Kolthoff J.P."/>
            <person name="Ohm R.A."/>
            <person name="Otillar R.P."/>
            <person name="Pangilinan J."/>
            <person name="Peng Y."/>
            <person name="Rokas A."/>
            <person name="Rosa C.A."/>
            <person name="Scheuner C."/>
            <person name="Sibirny A.A."/>
            <person name="Slot J.C."/>
            <person name="Stielow J.B."/>
            <person name="Sun H."/>
            <person name="Kurtzman C.P."/>
            <person name="Blackwell M."/>
            <person name="Grigoriev I.V."/>
            <person name="Jeffries T.W."/>
        </authorList>
    </citation>
    <scope>NUCLEOTIDE SEQUENCE [LARGE SCALE GENOMIC DNA]</scope>
    <source>
        <strain evidence="2">NRRL Y-12698</strain>
    </source>
</reference>
<name>A0A1E3QUE9_9ASCO</name>
<dbReference type="OrthoDB" id="4046837at2759"/>
<proteinExistence type="predicted"/>
<evidence type="ECO:0008006" key="3">
    <source>
        <dbReference type="Google" id="ProtNLM"/>
    </source>
</evidence>
<dbReference type="RefSeq" id="XP_018986649.1">
    <property type="nucleotide sequence ID" value="XM_019128383.1"/>
</dbReference>
<dbReference type="EMBL" id="KV454428">
    <property type="protein sequence ID" value="ODQ81321.1"/>
    <property type="molecule type" value="Genomic_DNA"/>
</dbReference>
<gene>
    <name evidence="1" type="ORF">BABINDRAFT_160682</name>
</gene>
<keyword evidence="2" id="KW-1185">Reference proteome</keyword>
<accession>A0A1E3QUE9</accession>
<organism evidence="1 2">
    <name type="scientific">Babjeviella inositovora NRRL Y-12698</name>
    <dbReference type="NCBI Taxonomy" id="984486"/>
    <lineage>
        <taxon>Eukaryota</taxon>
        <taxon>Fungi</taxon>
        <taxon>Dikarya</taxon>
        <taxon>Ascomycota</taxon>
        <taxon>Saccharomycotina</taxon>
        <taxon>Pichiomycetes</taxon>
        <taxon>Serinales incertae sedis</taxon>
        <taxon>Babjeviella</taxon>
    </lineage>
</organism>
<evidence type="ECO:0000313" key="1">
    <source>
        <dbReference type="EMBL" id="ODQ81321.1"/>
    </source>
</evidence>
<evidence type="ECO:0000313" key="2">
    <source>
        <dbReference type="Proteomes" id="UP000094336"/>
    </source>
</evidence>
<protein>
    <recommendedName>
        <fullName evidence="3">ATPase expression protein 1</fullName>
    </recommendedName>
</protein>